<evidence type="ECO:0000313" key="1">
    <source>
        <dbReference type="EMBL" id="CAH7668116.1"/>
    </source>
</evidence>
<evidence type="ECO:0000313" key="2">
    <source>
        <dbReference type="Proteomes" id="UP001153365"/>
    </source>
</evidence>
<keyword evidence="2" id="KW-1185">Reference proteome</keyword>
<comment type="caution">
    <text evidence="1">The sequence shown here is derived from an EMBL/GenBank/DDBJ whole genome shotgun (WGS) entry which is preliminary data.</text>
</comment>
<dbReference type="AlphaFoldDB" id="A0AAV0AKN8"/>
<organism evidence="1 2">
    <name type="scientific">Phakopsora pachyrhizi</name>
    <name type="common">Asian soybean rust disease fungus</name>
    <dbReference type="NCBI Taxonomy" id="170000"/>
    <lineage>
        <taxon>Eukaryota</taxon>
        <taxon>Fungi</taxon>
        <taxon>Dikarya</taxon>
        <taxon>Basidiomycota</taxon>
        <taxon>Pucciniomycotina</taxon>
        <taxon>Pucciniomycetes</taxon>
        <taxon>Pucciniales</taxon>
        <taxon>Phakopsoraceae</taxon>
        <taxon>Phakopsora</taxon>
    </lineage>
</organism>
<sequence length="67" mass="7712">MLDGDRDVKVSAAGVCFRVICRWSDELRSDCEPSENLTPDDDNCEEEWEVELMSALIECLRRETEDS</sequence>
<proteinExistence type="predicted"/>
<feature type="non-terminal residue" evidence="1">
    <location>
        <position position="67"/>
    </location>
</feature>
<gene>
    <name evidence="1" type="ORF">PPACK8108_LOCUS2593</name>
</gene>
<reference evidence="1" key="1">
    <citation type="submission" date="2022-06" db="EMBL/GenBank/DDBJ databases">
        <authorList>
            <consortium name="SYNGENTA / RWTH Aachen University"/>
        </authorList>
    </citation>
    <scope>NUCLEOTIDE SEQUENCE</scope>
</reference>
<dbReference type="Proteomes" id="UP001153365">
    <property type="component" value="Unassembled WGS sequence"/>
</dbReference>
<protein>
    <submittedName>
        <fullName evidence="1">Uncharacterized protein</fullName>
    </submittedName>
</protein>
<name>A0AAV0AKN8_PHAPC</name>
<dbReference type="EMBL" id="CALTRL010000446">
    <property type="protein sequence ID" value="CAH7668116.1"/>
    <property type="molecule type" value="Genomic_DNA"/>
</dbReference>
<accession>A0AAV0AKN8</accession>